<comment type="caution">
    <text evidence="1">The sequence shown here is derived from an EMBL/GenBank/DDBJ whole genome shotgun (WGS) entry which is preliminary data.</text>
</comment>
<dbReference type="EMBL" id="QUSF01000012">
    <property type="protein sequence ID" value="RLW04755.1"/>
    <property type="molecule type" value="Genomic_DNA"/>
</dbReference>
<accession>A0A3L8SML6</accession>
<dbReference type="Proteomes" id="UP000276834">
    <property type="component" value="Unassembled WGS sequence"/>
</dbReference>
<evidence type="ECO:0000313" key="2">
    <source>
        <dbReference type="Proteomes" id="UP000276834"/>
    </source>
</evidence>
<protein>
    <submittedName>
        <fullName evidence="1">Uncharacterized protein</fullName>
    </submittedName>
</protein>
<reference evidence="1 2" key="1">
    <citation type="journal article" date="2018" name="Proc. R. Soc. B">
        <title>A non-coding region near Follistatin controls head colour polymorphism in the Gouldian finch.</title>
        <authorList>
            <person name="Toomey M.B."/>
            <person name="Marques C.I."/>
            <person name="Andrade P."/>
            <person name="Araujo P.M."/>
            <person name="Sabatino S."/>
            <person name="Gazda M.A."/>
            <person name="Afonso S."/>
            <person name="Lopes R.J."/>
            <person name="Corbo J.C."/>
            <person name="Carneiro M."/>
        </authorList>
    </citation>
    <scope>NUCLEOTIDE SEQUENCE [LARGE SCALE GENOMIC DNA]</scope>
    <source>
        <strain evidence="1">Red01</strain>
        <tissue evidence="1">Muscle</tissue>
    </source>
</reference>
<name>A0A3L8SML6_CHLGU</name>
<feature type="non-terminal residue" evidence="1">
    <location>
        <position position="1"/>
    </location>
</feature>
<sequence length="84" mass="8928">KTGSKEQPPCKAPGSTEQLIEEAATEADFGVNGNLQSGSRCAMIKGTAQGTIPDHTGTIFQRKKNEKITLEIFTTYAKPEAATS</sequence>
<feature type="non-terminal residue" evidence="1">
    <location>
        <position position="84"/>
    </location>
</feature>
<evidence type="ECO:0000313" key="1">
    <source>
        <dbReference type="EMBL" id="RLW04755.1"/>
    </source>
</evidence>
<organism evidence="1 2">
    <name type="scientific">Chloebia gouldiae</name>
    <name type="common">Gouldian finch</name>
    <name type="synonym">Erythrura gouldiae</name>
    <dbReference type="NCBI Taxonomy" id="44316"/>
    <lineage>
        <taxon>Eukaryota</taxon>
        <taxon>Metazoa</taxon>
        <taxon>Chordata</taxon>
        <taxon>Craniata</taxon>
        <taxon>Vertebrata</taxon>
        <taxon>Euteleostomi</taxon>
        <taxon>Archelosauria</taxon>
        <taxon>Archosauria</taxon>
        <taxon>Dinosauria</taxon>
        <taxon>Saurischia</taxon>
        <taxon>Theropoda</taxon>
        <taxon>Coelurosauria</taxon>
        <taxon>Aves</taxon>
        <taxon>Neognathae</taxon>
        <taxon>Neoaves</taxon>
        <taxon>Telluraves</taxon>
        <taxon>Australaves</taxon>
        <taxon>Passeriformes</taxon>
        <taxon>Passeroidea</taxon>
        <taxon>Passeridae</taxon>
        <taxon>Chloebia</taxon>
    </lineage>
</organism>
<gene>
    <name evidence="1" type="ORF">DV515_00005495</name>
</gene>
<proteinExistence type="predicted"/>
<keyword evidence="2" id="KW-1185">Reference proteome</keyword>
<dbReference type="AlphaFoldDB" id="A0A3L8SML6"/>